<accession>A0A6V7GXW1</accession>
<sequence>GAPKLSSKIIIFRDVDSKSNSILGEFATEVTVDNTSYLMTIHLVSDILIQHALIVSRDFLTTLN</sequence>
<dbReference type="OrthoDB" id="8014450at2759"/>
<keyword evidence="2" id="KW-1185">Reference proteome</keyword>
<protein>
    <submittedName>
        <fullName evidence="1">Uncharacterized protein</fullName>
    </submittedName>
</protein>
<organism evidence="1 2">
    <name type="scientific">Heterotrigona itama</name>
    <dbReference type="NCBI Taxonomy" id="395501"/>
    <lineage>
        <taxon>Eukaryota</taxon>
        <taxon>Metazoa</taxon>
        <taxon>Ecdysozoa</taxon>
        <taxon>Arthropoda</taxon>
        <taxon>Hexapoda</taxon>
        <taxon>Insecta</taxon>
        <taxon>Pterygota</taxon>
        <taxon>Neoptera</taxon>
        <taxon>Endopterygota</taxon>
        <taxon>Hymenoptera</taxon>
        <taxon>Apocrita</taxon>
        <taxon>Aculeata</taxon>
        <taxon>Apoidea</taxon>
        <taxon>Anthophila</taxon>
        <taxon>Apidae</taxon>
        <taxon>Heterotrigona</taxon>
    </lineage>
</organism>
<comment type="caution">
    <text evidence="1">The sequence shown here is derived from an EMBL/GenBank/DDBJ whole genome shotgun (WGS) entry which is preliminary data.</text>
</comment>
<evidence type="ECO:0000313" key="1">
    <source>
        <dbReference type="EMBL" id="CAD1470289.1"/>
    </source>
</evidence>
<dbReference type="AlphaFoldDB" id="A0A6V7GXW1"/>
<feature type="non-terminal residue" evidence="1">
    <location>
        <position position="1"/>
    </location>
</feature>
<reference evidence="1" key="1">
    <citation type="submission" date="2020-07" db="EMBL/GenBank/DDBJ databases">
        <authorList>
            <person name="Nazaruddin N."/>
        </authorList>
    </citation>
    <scope>NUCLEOTIDE SEQUENCE</scope>
</reference>
<dbReference type="EMBL" id="CAJDYZ010003627">
    <property type="protein sequence ID" value="CAD1470289.1"/>
    <property type="molecule type" value="Genomic_DNA"/>
</dbReference>
<proteinExistence type="predicted"/>
<evidence type="ECO:0000313" key="2">
    <source>
        <dbReference type="Proteomes" id="UP000752696"/>
    </source>
</evidence>
<gene>
    <name evidence="1" type="ORF">MHI_LOCUS183584</name>
</gene>
<dbReference type="Proteomes" id="UP000752696">
    <property type="component" value="Unassembled WGS sequence"/>
</dbReference>
<name>A0A6V7GXW1_9HYME</name>